<feature type="transmembrane region" description="Helical" evidence="5">
    <location>
        <begin position="55"/>
        <end position="76"/>
    </location>
</feature>
<name>A0A1B1U7I9_9HELI</name>
<evidence type="ECO:0000256" key="5">
    <source>
        <dbReference type="SAM" id="Phobius"/>
    </source>
</evidence>
<feature type="transmembrane region" description="Helical" evidence="5">
    <location>
        <begin position="12"/>
        <end position="35"/>
    </location>
</feature>
<evidence type="ECO:0000313" key="7">
    <source>
        <dbReference type="EMBL" id="ANV98662.1"/>
    </source>
</evidence>
<keyword evidence="2 5" id="KW-0812">Transmembrane</keyword>
<dbReference type="KEGG" id="het:BBW65_07560"/>
<keyword evidence="4 5" id="KW-0472">Membrane</keyword>
<dbReference type="Pfam" id="PF13664">
    <property type="entry name" value="DUF4149"/>
    <property type="match status" value="1"/>
</dbReference>
<dbReference type="RefSeq" id="WP_066341638.1">
    <property type="nucleotide sequence ID" value="NZ_CP016503.1"/>
</dbReference>
<reference evidence="8" key="1">
    <citation type="submission" date="2016-07" db="EMBL/GenBank/DDBJ databases">
        <authorList>
            <person name="Florea S."/>
            <person name="Webb J.S."/>
            <person name="Jaromczyk J."/>
            <person name="Schardl C.L."/>
        </authorList>
    </citation>
    <scope>NUCLEOTIDE SEQUENCE [LARGE SCALE GENOMIC DNA]</scope>
    <source>
        <strain evidence="8">MIT 01-6242</strain>
    </source>
</reference>
<keyword evidence="3 5" id="KW-1133">Transmembrane helix</keyword>
<evidence type="ECO:0000256" key="4">
    <source>
        <dbReference type="ARBA" id="ARBA00023136"/>
    </source>
</evidence>
<comment type="subcellular location">
    <subcellularLocation>
        <location evidence="1">Membrane</location>
    </subcellularLocation>
</comment>
<sequence length="163" mass="18063">MKNSFYWFGSVVYLWVVGVAIGAIVACGIFVAPVIFKAHSFLPSLDVTQYDLGILMAQVFLRLNVFLNFAGIVIVVYEILALFAKAHLLSLIINAVNAVLIFLFTLYYTPKIIQAQGASATATPEFASLHTQSEWVFKILLISLSIGFVYRVFCVSKTAKGWQ</sequence>
<proteinExistence type="predicted"/>
<evidence type="ECO:0000256" key="3">
    <source>
        <dbReference type="ARBA" id="ARBA00022989"/>
    </source>
</evidence>
<dbReference type="PROSITE" id="PS51257">
    <property type="entry name" value="PROKAR_LIPOPROTEIN"/>
    <property type="match status" value="1"/>
</dbReference>
<accession>A0A1B1U7I9</accession>
<dbReference type="EMBL" id="CP016503">
    <property type="protein sequence ID" value="ANV98662.1"/>
    <property type="molecule type" value="Genomic_DNA"/>
</dbReference>
<evidence type="ECO:0000256" key="2">
    <source>
        <dbReference type="ARBA" id="ARBA00022692"/>
    </source>
</evidence>
<feature type="domain" description="TMEM205-like" evidence="6">
    <location>
        <begin position="16"/>
        <end position="116"/>
    </location>
</feature>
<evidence type="ECO:0000313" key="8">
    <source>
        <dbReference type="Proteomes" id="UP000092884"/>
    </source>
</evidence>
<gene>
    <name evidence="7" type="ORF">BBW65_07560</name>
</gene>
<dbReference type="GO" id="GO:0016020">
    <property type="term" value="C:membrane"/>
    <property type="evidence" value="ECO:0007669"/>
    <property type="project" value="UniProtKB-SubCell"/>
</dbReference>
<dbReference type="InterPro" id="IPR025423">
    <property type="entry name" value="TMEM205-like"/>
</dbReference>
<dbReference type="Proteomes" id="UP000092884">
    <property type="component" value="Chromosome"/>
</dbReference>
<dbReference type="STRING" id="222136.BBW65_07560"/>
<evidence type="ECO:0000256" key="1">
    <source>
        <dbReference type="ARBA" id="ARBA00004370"/>
    </source>
</evidence>
<dbReference type="OrthoDB" id="5362812at2"/>
<dbReference type="AlphaFoldDB" id="A0A1B1U7I9"/>
<organism evidence="7 8">
    <name type="scientific">Helicobacter enhydrae</name>
    <dbReference type="NCBI Taxonomy" id="222136"/>
    <lineage>
        <taxon>Bacteria</taxon>
        <taxon>Pseudomonadati</taxon>
        <taxon>Campylobacterota</taxon>
        <taxon>Epsilonproteobacteria</taxon>
        <taxon>Campylobacterales</taxon>
        <taxon>Helicobacteraceae</taxon>
        <taxon>Helicobacter</taxon>
    </lineage>
</organism>
<keyword evidence="8" id="KW-1185">Reference proteome</keyword>
<protein>
    <recommendedName>
        <fullName evidence="6">TMEM205-like domain-containing protein</fullName>
    </recommendedName>
</protein>
<feature type="transmembrane region" description="Helical" evidence="5">
    <location>
        <begin position="88"/>
        <end position="108"/>
    </location>
</feature>
<feature type="transmembrane region" description="Helical" evidence="5">
    <location>
        <begin position="135"/>
        <end position="153"/>
    </location>
</feature>
<evidence type="ECO:0000259" key="6">
    <source>
        <dbReference type="Pfam" id="PF13664"/>
    </source>
</evidence>